<dbReference type="RefSeq" id="WP_021584768.1">
    <property type="nucleotide sequence ID" value="NZ_AWET01000047.1"/>
</dbReference>
<protein>
    <submittedName>
        <fullName evidence="1">Uncharacterized protein</fullName>
    </submittedName>
</protein>
<comment type="caution">
    <text evidence="1">The sequence shown here is derived from an EMBL/GenBank/DDBJ whole genome shotgun (WGS) entry which is preliminary data.</text>
</comment>
<organism evidence="1 2">
    <name type="scientific">Hoylesella pleuritidis F0068</name>
    <dbReference type="NCBI Taxonomy" id="1081904"/>
    <lineage>
        <taxon>Bacteria</taxon>
        <taxon>Pseudomonadati</taxon>
        <taxon>Bacteroidota</taxon>
        <taxon>Bacteroidia</taxon>
        <taxon>Bacteroidales</taxon>
        <taxon>Prevotellaceae</taxon>
        <taxon>Hoylesella</taxon>
    </lineage>
</organism>
<dbReference type="PATRIC" id="fig|1081904.3.peg.2208"/>
<accession>U2KIX2</accession>
<gene>
    <name evidence="1" type="ORF">HMPREF1218_2309</name>
</gene>
<name>U2KIX2_9BACT</name>
<reference evidence="1 2" key="1">
    <citation type="submission" date="2013-08" db="EMBL/GenBank/DDBJ databases">
        <authorList>
            <person name="Durkin A.S."/>
            <person name="Haft D.R."/>
            <person name="McCorrison J."/>
            <person name="Torralba M."/>
            <person name="Gillis M."/>
            <person name="Haft D.H."/>
            <person name="Methe B."/>
            <person name="Sutton G."/>
            <person name="Nelson K.E."/>
        </authorList>
    </citation>
    <scope>NUCLEOTIDE SEQUENCE [LARGE SCALE GENOMIC DNA]</scope>
    <source>
        <strain evidence="1 2">F0068</strain>
    </source>
</reference>
<dbReference type="Proteomes" id="UP000016600">
    <property type="component" value="Unassembled WGS sequence"/>
</dbReference>
<dbReference type="EMBL" id="AWET01000047">
    <property type="protein sequence ID" value="ERJ98446.1"/>
    <property type="molecule type" value="Genomic_DNA"/>
</dbReference>
<proteinExistence type="predicted"/>
<sequence length="390" mass="43798">MNIVKENLCVNVQTYLMRKCLSLRMRQIMSFLVLLLILLLASVNDIYGAKKVVVFHTKEQIDGTDTTLVNSFVTLRIKGEGSFYNDGYYKVLHDGVLRVETSLGVVSKVEFKCRSKNNGALNIDKSSSGVISLAPNKKDATWKSSERENAVEFTFSRATYIRSITVTIESDIFILNEKPVSSSVFDGRANVQLFRKFPAKGWSSLVLPFDMSEMQIWEIFGPRVRLANYDGTIRNSDGTYTLNFISSNAIEANIPVLISNVEEKSVYNIPGIDVKYGNPRSEKDIFLFLGSYDNTKLNAGDYFISSNNNFYQARGGEIVPPTRAFFRKVSGKNDAKQILHVTINGNPTGVILFSKEKTSGRTPIFNMSGFCVDEHYTGLVIRNGKKFIQH</sequence>
<evidence type="ECO:0000313" key="2">
    <source>
        <dbReference type="Proteomes" id="UP000016600"/>
    </source>
</evidence>
<dbReference type="AlphaFoldDB" id="U2KIX2"/>
<evidence type="ECO:0000313" key="1">
    <source>
        <dbReference type="EMBL" id="ERJ98446.1"/>
    </source>
</evidence>
<keyword evidence="2" id="KW-1185">Reference proteome</keyword>